<sequence length="130" mass="14179">MVFKREEQEGNDSLNLTPMNKSLDNTLGDNSLGKNASTLSSSGLPADAANDKESNGDKAKEKKDSSSSSSVKMKTDDLFTAHDFDIKIDLEVPLPNNPVSVTPKPMNPVKDTGPRRSLNLEDYKKKRGLI</sequence>
<feature type="compositionally biased region" description="Basic and acidic residues" evidence="1">
    <location>
        <begin position="49"/>
        <end position="65"/>
    </location>
</feature>
<gene>
    <name evidence="2" type="ORF">J437_LFUL007353</name>
</gene>
<keyword evidence="3" id="KW-1185">Reference proteome</keyword>
<feature type="region of interest" description="Disordered" evidence="1">
    <location>
        <begin position="93"/>
        <end position="130"/>
    </location>
</feature>
<evidence type="ECO:0000256" key="1">
    <source>
        <dbReference type="SAM" id="MobiDB-lite"/>
    </source>
</evidence>
<dbReference type="AlphaFoldDB" id="A0A8K0KKZ7"/>
<dbReference type="EMBL" id="KZ308788">
    <property type="protein sequence ID" value="KAG8234193.1"/>
    <property type="molecule type" value="Genomic_DNA"/>
</dbReference>
<feature type="region of interest" description="Disordered" evidence="1">
    <location>
        <begin position="1"/>
        <end position="75"/>
    </location>
</feature>
<accession>A0A8K0KKZ7</accession>
<evidence type="ECO:0000313" key="3">
    <source>
        <dbReference type="Proteomes" id="UP000792457"/>
    </source>
</evidence>
<proteinExistence type="predicted"/>
<dbReference type="Proteomes" id="UP000792457">
    <property type="component" value="Unassembled WGS sequence"/>
</dbReference>
<dbReference type="OrthoDB" id="166375at2759"/>
<feature type="compositionally biased region" description="Polar residues" evidence="1">
    <location>
        <begin position="11"/>
        <end position="43"/>
    </location>
</feature>
<reference evidence="2" key="2">
    <citation type="submission" date="2017-10" db="EMBL/GenBank/DDBJ databases">
        <title>Ladona fulva Genome sequencing and assembly.</title>
        <authorList>
            <person name="Murali S."/>
            <person name="Richards S."/>
            <person name="Bandaranaike D."/>
            <person name="Bellair M."/>
            <person name="Blankenburg K."/>
            <person name="Chao H."/>
            <person name="Dinh H."/>
            <person name="Doddapaneni H."/>
            <person name="Dugan-Rocha S."/>
            <person name="Elkadiri S."/>
            <person name="Gnanaolivu R."/>
            <person name="Hernandez B."/>
            <person name="Skinner E."/>
            <person name="Javaid M."/>
            <person name="Lee S."/>
            <person name="Li M."/>
            <person name="Ming W."/>
            <person name="Munidasa M."/>
            <person name="Muniz J."/>
            <person name="Nguyen L."/>
            <person name="Hughes D."/>
            <person name="Osuji N."/>
            <person name="Pu L.-L."/>
            <person name="Puazo M."/>
            <person name="Qu C."/>
            <person name="Quiroz J."/>
            <person name="Raj R."/>
            <person name="Weissenberger G."/>
            <person name="Xin Y."/>
            <person name="Zou X."/>
            <person name="Han Y."/>
            <person name="Worley K."/>
            <person name="Muzny D."/>
            <person name="Gibbs R."/>
        </authorList>
    </citation>
    <scope>NUCLEOTIDE SEQUENCE</scope>
    <source>
        <strain evidence="2">Sampled in the wild</strain>
    </source>
</reference>
<feature type="compositionally biased region" description="Basic and acidic residues" evidence="1">
    <location>
        <begin position="112"/>
        <end position="124"/>
    </location>
</feature>
<comment type="caution">
    <text evidence="2">The sequence shown here is derived from an EMBL/GenBank/DDBJ whole genome shotgun (WGS) entry which is preliminary data.</text>
</comment>
<evidence type="ECO:0000313" key="2">
    <source>
        <dbReference type="EMBL" id="KAG8234193.1"/>
    </source>
</evidence>
<name>A0A8K0KKZ7_LADFU</name>
<protein>
    <submittedName>
        <fullName evidence="2">Uncharacterized protein</fullName>
    </submittedName>
</protein>
<reference evidence="2" key="1">
    <citation type="submission" date="2013-04" db="EMBL/GenBank/DDBJ databases">
        <authorList>
            <person name="Qu J."/>
            <person name="Murali S.C."/>
            <person name="Bandaranaike D."/>
            <person name="Bellair M."/>
            <person name="Blankenburg K."/>
            <person name="Chao H."/>
            <person name="Dinh H."/>
            <person name="Doddapaneni H."/>
            <person name="Downs B."/>
            <person name="Dugan-Rocha S."/>
            <person name="Elkadiri S."/>
            <person name="Gnanaolivu R.D."/>
            <person name="Hernandez B."/>
            <person name="Javaid M."/>
            <person name="Jayaseelan J.C."/>
            <person name="Lee S."/>
            <person name="Li M."/>
            <person name="Ming W."/>
            <person name="Munidasa M."/>
            <person name="Muniz J."/>
            <person name="Nguyen L."/>
            <person name="Ongeri F."/>
            <person name="Osuji N."/>
            <person name="Pu L.-L."/>
            <person name="Puazo M."/>
            <person name="Qu C."/>
            <person name="Quiroz J."/>
            <person name="Raj R."/>
            <person name="Weissenberger G."/>
            <person name="Xin Y."/>
            <person name="Zou X."/>
            <person name="Han Y."/>
            <person name="Richards S."/>
            <person name="Worley K."/>
            <person name="Muzny D."/>
            <person name="Gibbs R."/>
        </authorList>
    </citation>
    <scope>NUCLEOTIDE SEQUENCE</scope>
    <source>
        <strain evidence="2">Sampled in the wild</strain>
    </source>
</reference>
<organism evidence="2 3">
    <name type="scientific">Ladona fulva</name>
    <name type="common">Scarce chaser dragonfly</name>
    <name type="synonym">Libellula fulva</name>
    <dbReference type="NCBI Taxonomy" id="123851"/>
    <lineage>
        <taxon>Eukaryota</taxon>
        <taxon>Metazoa</taxon>
        <taxon>Ecdysozoa</taxon>
        <taxon>Arthropoda</taxon>
        <taxon>Hexapoda</taxon>
        <taxon>Insecta</taxon>
        <taxon>Pterygota</taxon>
        <taxon>Palaeoptera</taxon>
        <taxon>Odonata</taxon>
        <taxon>Epiprocta</taxon>
        <taxon>Anisoptera</taxon>
        <taxon>Libelluloidea</taxon>
        <taxon>Libellulidae</taxon>
        <taxon>Ladona</taxon>
    </lineage>
</organism>